<feature type="signal peptide" evidence="1">
    <location>
        <begin position="1"/>
        <end position="25"/>
    </location>
</feature>
<dbReference type="Pfam" id="PF03995">
    <property type="entry name" value="Inhibitor_I36"/>
    <property type="match status" value="1"/>
</dbReference>
<keyword evidence="1" id="KW-0732">Signal</keyword>
<evidence type="ECO:0000256" key="1">
    <source>
        <dbReference type="SAM" id="SignalP"/>
    </source>
</evidence>
<dbReference type="AlphaFoldDB" id="A0A927GLG8"/>
<dbReference type="EMBL" id="JACWUS010000001">
    <property type="protein sequence ID" value="MBD2827386.1"/>
    <property type="molecule type" value="Genomic_DNA"/>
</dbReference>
<gene>
    <name evidence="2" type="ORF">ID875_01110</name>
</gene>
<accession>A0A927GLG8</accession>
<dbReference type="InterPro" id="IPR011024">
    <property type="entry name" value="G_crystallin-like"/>
</dbReference>
<comment type="caution">
    <text evidence="2">The sequence shown here is derived from an EMBL/GenBank/DDBJ whole genome shotgun (WGS) entry which is preliminary data.</text>
</comment>
<reference evidence="2" key="1">
    <citation type="journal article" date="2020" name="PLoS ONE">
        <title>Isolation and characterization of Streptomyces bacteriophages and Streptomyces strains encoding biosynthetic arsenals: Streptomyces strains and phages for antibiotic discovery.</title>
        <authorList>
            <person name="Montano E.T."/>
            <person name="Nideffer J.F."/>
            <person name="Brumage L."/>
            <person name="Erb M."/>
            <person name="Derman A.I."/>
            <person name="Davis J.P."/>
            <person name="Estrada E."/>
            <person name="Fu S."/>
            <person name="Le D."/>
            <person name="Vuppala A."/>
            <person name="Tran C."/>
            <person name="Luterstein E."/>
            <person name="Lakkaraju S."/>
            <person name="Panchagnula S."/>
            <person name="Ren C."/>
            <person name="Doan J."/>
            <person name="Tran S."/>
            <person name="Soriano J."/>
            <person name="Fujita Y."/>
            <person name="Gutala P."/>
            <person name="Fujii Q."/>
            <person name="Lee M."/>
            <person name="Bui A."/>
            <person name="Villarreal C."/>
            <person name="Shing S.R."/>
            <person name="Kim S."/>
            <person name="Freeman D."/>
            <person name="Racha V."/>
            <person name="Ho A."/>
            <person name="Kumar P."/>
            <person name="Falah K."/>
            <person name="Dawson T."/>
            <person name="Enustun E."/>
            <person name="Prichard A."/>
            <person name="Gomez A."/>
            <person name="Khanna K."/>
            <person name="Trigg S."/>
            <person name="Fernandez L."/>
            <person name="Pogliano K."/>
            <person name="Pogliano J."/>
        </authorList>
    </citation>
    <scope>NUCLEOTIDE SEQUENCE</scope>
    <source>
        <strain evidence="2">QF2</strain>
    </source>
</reference>
<protein>
    <submittedName>
        <fullName evidence="2">Peptidase inhibitor family I36 protein</fullName>
    </submittedName>
</protein>
<proteinExistence type="predicted"/>
<dbReference type="Gene3D" id="2.60.20.10">
    <property type="entry name" value="Crystallins"/>
    <property type="match status" value="1"/>
</dbReference>
<dbReference type="SUPFAM" id="SSF49695">
    <property type="entry name" value="gamma-Crystallin-like"/>
    <property type="match status" value="1"/>
</dbReference>
<evidence type="ECO:0000313" key="2">
    <source>
        <dbReference type="EMBL" id="MBD2827386.1"/>
    </source>
</evidence>
<name>A0A927GLG8_STRGL</name>
<sequence>MKRNLMGAALIGAALIIGGTGIANAAPAGCTSSGWVCLYRDDDYRGGQVSLTTSTTAISHLSNYGFNDEADSYYSNFNKDAAWYTDANYNGRRVCIQSYSSNHSFSFQDSDEASSARKLGSATAC</sequence>
<organism evidence="2">
    <name type="scientific">Streptomyces globisporus</name>
    <dbReference type="NCBI Taxonomy" id="1908"/>
    <lineage>
        <taxon>Bacteria</taxon>
        <taxon>Bacillati</taxon>
        <taxon>Actinomycetota</taxon>
        <taxon>Actinomycetes</taxon>
        <taxon>Kitasatosporales</taxon>
        <taxon>Streptomycetaceae</taxon>
        <taxon>Streptomyces</taxon>
    </lineage>
</organism>
<feature type="chain" id="PRO_5036724464" evidence="1">
    <location>
        <begin position="26"/>
        <end position="125"/>
    </location>
</feature>